<dbReference type="AlphaFoldDB" id="A0AAD7N2Y8"/>
<accession>A0AAD7N2Y8</accession>
<sequence>MPTQVQQPPPELPHDAHNKHANALHRDALLQALGSILAPVSPPLSRRDPSVEKEELACEGKPAHPGIHSGTASPRGGVTFVDLGEINSPGYGVEGRSALQFFPWTQRSTFERNRMTLDPETAPHEHALIVGVDRRLIALFLRHREPRPRRTPRALAHPHRTALARVAPTAAALDPCAPPASPRAPTLAARRVVLCPRGGRRRRHRLHSGQLPAHPHLHADLPPLRTVTPLRLRLIHPPCPPPPPAPSSSTRSRARTAPGMRLSTARSREPVSATITG</sequence>
<organism evidence="2 3">
    <name type="scientific">Mycena metata</name>
    <dbReference type="NCBI Taxonomy" id="1033252"/>
    <lineage>
        <taxon>Eukaryota</taxon>
        <taxon>Fungi</taxon>
        <taxon>Dikarya</taxon>
        <taxon>Basidiomycota</taxon>
        <taxon>Agaricomycotina</taxon>
        <taxon>Agaricomycetes</taxon>
        <taxon>Agaricomycetidae</taxon>
        <taxon>Agaricales</taxon>
        <taxon>Marasmiineae</taxon>
        <taxon>Mycenaceae</taxon>
        <taxon>Mycena</taxon>
    </lineage>
</organism>
<keyword evidence="3" id="KW-1185">Reference proteome</keyword>
<reference evidence="2" key="1">
    <citation type="submission" date="2023-03" db="EMBL/GenBank/DDBJ databases">
        <title>Massive genome expansion in bonnet fungi (Mycena s.s.) driven by repeated elements and novel gene families across ecological guilds.</title>
        <authorList>
            <consortium name="Lawrence Berkeley National Laboratory"/>
            <person name="Harder C.B."/>
            <person name="Miyauchi S."/>
            <person name="Viragh M."/>
            <person name="Kuo A."/>
            <person name="Thoen E."/>
            <person name="Andreopoulos B."/>
            <person name="Lu D."/>
            <person name="Skrede I."/>
            <person name="Drula E."/>
            <person name="Henrissat B."/>
            <person name="Morin E."/>
            <person name="Kohler A."/>
            <person name="Barry K."/>
            <person name="LaButti K."/>
            <person name="Morin E."/>
            <person name="Salamov A."/>
            <person name="Lipzen A."/>
            <person name="Mereny Z."/>
            <person name="Hegedus B."/>
            <person name="Baldrian P."/>
            <person name="Stursova M."/>
            <person name="Weitz H."/>
            <person name="Taylor A."/>
            <person name="Grigoriev I.V."/>
            <person name="Nagy L.G."/>
            <person name="Martin F."/>
            <person name="Kauserud H."/>
        </authorList>
    </citation>
    <scope>NUCLEOTIDE SEQUENCE</scope>
    <source>
        <strain evidence="2">CBHHK182m</strain>
    </source>
</reference>
<feature type="region of interest" description="Disordered" evidence="1">
    <location>
        <begin position="40"/>
        <end position="74"/>
    </location>
</feature>
<evidence type="ECO:0000313" key="2">
    <source>
        <dbReference type="EMBL" id="KAJ7743337.1"/>
    </source>
</evidence>
<gene>
    <name evidence="2" type="ORF">B0H16DRAFT_1561427</name>
</gene>
<name>A0AAD7N2Y8_9AGAR</name>
<comment type="caution">
    <text evidence="2">The sequence shown here is derived from an EMBL/GenBank/DDBJ whole genome shotgun (WGS) entry which is preliminary data.</text>
</comment>
<evidence type="ECO:0000256" key="1">
    <source>
        <dbReference type="SAM" id="MobiDB-lite"/>
    </source>
</evidence>
<feature type="compositionally biased region" description="Basic and acidic residues" evidence="1">
    <location>
        <begin position="45"/>
        <end position="62"/>
    </location>
</feature>
<evidence type="ECO:0000313" key="3">
    <source>
        <dbReference type="Proteomes" id="UP001215598"/>
    </source>
</evidence>
<feature type="compositionally biased region" description="Pro residues" evidence="1">
    <location>
        <begin position="237"/>
        <end position="246"/>
    </location>
</feature>
<dbReference type="EMBL" id="JARKIB010000091">
    <property type="protein sequence ID" value="KAJ7743337.1"/>
    <property type="molecule type" value="Genomic_DNA"/>
</dbReference>
<feature type="region of interest" description="Disordered" evidence="1">
    <location>
        <begin position="233"/>
        <end position="277"/>
    </location>
</feature>
<protein>
    <submittedName>
        <fullName evidence="2">Uncharacterized protein</fullName>
    </submittedName>
</protein>
<proteinExistence type="predicted"/>
<dbReference type="Proteomes" id="UP001215598">
    <property type="component" value="Unassembled WGS sequence"/>
</dbReference>
<feature type="compositionally biased region" description="Low complexity" evidence="1">
    <location>
        <begin position="247"/>
        <end position="258"/>
    </location>
</feature>